<evidence type="ECO:0000313" key="1">
    <source>
        <dbReference type="EMBL" id="HHX99481.1"/>
    </source>
</evidence>
<accession>A0A832R8N5</accession>
<sequence length="200" mass="23038">MKNLKKENLLIVVGGPGSSGASTIAKMLSEHFDLERVYAGGVFREKVEALGYKSLEEFYLKATPEMFFDIDREVDKYMIERARQRGVLFDSKAFAAIATKEGIECTVKIWLESSLPVRAKRLVGKHGELPFFKKIFLYVSTLFNLANRRRADGKRYWELYEVEYSKPEKYNDIVLDTSHINESETFKLILEKVKDGGYVK</sequence>
<dbReference type="InterPro" id="IPR027417">
    <property type="entry name" value="P-loop_NTPase"/>
</dbReference>
<protein>
    <submittedName>
        <fullName evidence="1">AAA family ATPase</fullName>
    </submittedName>
</protein>
<gene>
    <name evidence="1" type="ORF">GX533_02270</name>
</gene>
<proteinExistence type="predicted"/>
<dbReference type="EMBL" id="DUTP01000003">
    <property type="protein sequence ID" value="HHX99481.1"/>
    <property type="molecule type" value="Genomic_DNA"/>
</dbReference>
<dbReference type="AlphaFoldDB" id="A0A832R8N5"/>
<name>A0A832R8N5_9BACT</name>
<reference evidence="1 2" key="1">
    <citation type="journal article" date="2020" name="Biotechnol. Biofuels">
        <title>New insights from the biogas microbiome by comprehensive genome-resolved metagenomics of nearly 1600 species originating from multiple anaerobic digesters.</title>
        <authorList>
            <person name="Campanaro S."/>
            <person name="Treu L."/>
            <person name="Rodriguez-R L.M."/>
            <person name="Kovalovszki A."/>
            <person name="Ziels R.M."/>
            <person name="Maus I."/>
            <person name="Zhu X."/>
            <person name="Kougias P.G."/>
            <person name="Basile A."/>
            <person name="Luo G."/>
            <person name="Schluter A."/>
            <person name="Konstantinidis K.T."/>
            <person name="Angelidaki I."/>
        </authorList>
    </citation>
    <scope>NUCLEOTIDE SEQUENCE [LARGE SCALE GENOMIC DNA]</scope>
    <source>
        <strain evidence="1">AS05jafATM_89</strain>
    </source>
</reference>
<organism evidence="1 2">
    <name type="scientific">Candidatus Dojkabacteria bacterium</name>
    <dbReference type="NCBI Taxonomy" id="2099670"/>
    <lineage>
        <taxon>Bacteria</taxon>
        <taxon>Candidatus Dojkabacteria</taxon>
    </lineage>
</organism>
<dbReference type="SUPFAM" id="SSF52540">
    <property type="entry name" value="P-loop containing nucleoside triphosphate hydrolases"/>
    <property type="match status" value="1"/>
</dbReference>
<dbReference type="Gene3D" id="3.40.50.300">
    <property type="entry name" value="P-loop containing nucleotide triphosphate hydrolases"/>
    <property type="match status" value="1"/>
</dbReference>
<comment type="caution">
    <text evidence="1">The sequence shown here is derived from an EMBL/GenBank/DDBJ whole genome shotgun (WGS) entry which is preliminary data.</text>
</comment>
<dbReference type="Pfam" id="PF13207">
    <property type="entry name" value="AAA_17"/>
    <property type="match status" value="1"/>
</dbReference>
<dbReference type="Proteomes" id="UP000576550">
    <property type="component" value="Unassembled WGS sequence"/>
</dbReference>
<evidence type="ECO:0000313" key="2">
    <source>
        <dbReference type="Proteomes" id="UP000576550"/>
    </source>
</evidence>